<dbReference type="InterPro" id="IPR015943">
    <property type="entry name" value="WD40/YVTN_repeat-like_dom_sf"/>
</dbReference>
<dbReference type="PANTHER" id="PTHR47197">
    <property type="entry name" value="PROTEIN NIRF"/>
    <property type="match status" value="1"/>
</dbReference>
<dbReference type="InterPro" id="IPR051200">
    <property type="entry name" value="Host-pathogen_enzymatic-act"/>
</dbReference>
<gene>
    <name evidence="2" type="ORF">HDF16_003456</name>
</gene>
<dbReference type="SUPFAM" id="SSF51004">
    <property type="entry name" value="C-terminal (heme d1) domain of cytochrome cd1-nitrite reductase"/>
    <property type="match status" value="1"/>
</dbReference>
<evidence type="ECO:0000313" key="2">
    <source>
        <dbReference type="EMBL" id="MBB5058742.1"/>
    </source>
</evidence>
<keyword evidence="3" id="KW-1185">Reference proteome</keyword>
<evidence type="ECO:0000313" key="3">
    <source>
        <dbReference type="Proteomes" id="UP000540989"/>
    </source>
</evidence>
<evidence type="ECO:0008006" key="4">
    <source>
        <dbReference type="Google" id="ProtNLM"/>
    </source>
</evidence>
<dbReference type="Proteomes" id="UP000540989">
    <property type="component" value="Unassembled WGS sequence"/>
</dbReference>
<sequence>MRLFAVLVLSTVFSGAMAAAQQSSSSAAETPLELKQTLPLAAEIKGNFDHFGIDLKRNRLFATPEDFKALLVFDLAQGKLIHTIEGIMRPHAVLFREDTDRLYVTDGGDGSVKVYDGETYQQLERIPLLKDADSIGYDISKKYLYVDNGGRDVGQAYSMLSVIDTTSNKKIADIKIDGDTLEAMALDTYRPRLYVNDKAKNTVVVIDRVKNAGVATWPITGCKGNTTMALDEQHQRLFVGCRDGKLVVLDTNTGKELETLTITPGVDDTIYDAKTKRLYAVGGGAVDSFDQIAMDQYAAKRSVHAGLGARTGKVVPQLDELFVAVPHADAENAKVLVYTPMHAGAGIVRGPEPQEHVDAPRAEELILNFLSAHPMLRKTGLHVIPPGGKEMILIANGNATRLGIHTSPGDFAAVKSGKTYGPHIADGGYYNMKMNMFDARERNIGILVMEIPDTSASSEEDAAHQAEALRKELASQIPSLEWLFQQK</sequence>
<dbReference type="AlphaFoldDB" id="A0A7W8E4K6"/>
<proteinExistence type="predicted"/>
<feature type="signal peptide" evidence="1">
    <location>
        <begin position="1"/>
        <end position="18"/>
    </location>
</feature>
<dbReference type="PANTHER" id="PTHR47197:SF3">
    <property type="entry name" value="DIHYDRO-HEME D1 DEHYDROGENASE"/>
    <property type="match status" value="1"/>
</dbReference>
<keyword evidence="1" id="KW-0732">Signal</keyword>
<dbReference type="EMBL" id="JACHIP010000004">
    <property type="protein sequence ID" value="MBB5058742.1"/>
    <property type="molecule type" value="Genomic_DNA"/>
</dbReference>
<organism evidence="2 3">
    <name type="scientific">Granulicella aggregans</name>
    <dbReference type="NCBI Taxonomy" id="474949"/>
    <lineage>
        <taxon>Bacteria</taxon>
        <taxon>Pseudomonadati</taxon>
        <taxon>Acidobacteriota</taxon>
        <taxon>Terriglobia</taxon>
        <taxon>Terriglobales</taxon>
        <taxon>Acidobacteriaceae</taxon>
        <taxon>Granulicella</taxon>
    </lineage>
</organism>
<protein>
    <recommendedName>
        <fullName evidence="4">DNA-binding beta-propeller fold protein YncE</fullName>
    </recommendedName>
</protein>
<dbReference type="RefSeq" id="WP_184218884.1">
    <property type="nucleotide sequence ID" value="NZ_JACHIP010000004.1"/>
</dbReference>
<feature type="chain" id="PRO_5031284369" description="DNA-binding beta-propeller fold protein YncE" evidence="1">
    <location>
        <begin position="19"/>
        <end position="487"/>
    </location>
</feature>
<evidence type="ECO:0000256" key="1">
    <source>
        <dbReference type="SAM" id="SignalP"/>
    </source>
</evidence>
<name>A0A7W8E4K6_9BACT</name>
<accession>A0A7W8E4K6</accession>
<reference evidence="2 3" key="1">
    <citation type="submission" date="2020-08" db="EMBL/GenBank/DDBJ databases">
        <title>Genomic Encyclopedia of Type Strains, Phase IV (KMG-V): Genome sequencing to study the core and pangenomes of soil and plant-associated prokaryotes.</title>
        <authorList>
            <person name="Whitman W."/>
        </authorList>
    </citation>
    <scope>NUCLEOTIDE SEQUENCE [LARGE SCALE GENOMIC DNA]</scope>
    <source>
        <strain evidence="2 3">M8UP14</strain>
    </source>
</reference>
<dbReference type="Gene3D" id="2.130.10.10">
    <property type="entry name" value="YVTN repeat-like/Quinoprotein amine dehydrogenase"/>
    <property type="match status" value="2"/>
</dbReference>
<dbReference type="InterPro" id="IPR011048">
    <property type="entry name" value="Haem_d1_sf"/>
</dbReference>
<comment type="caution">
    <text evidence="2">The sequence shown here is derived from an EMBL/GenBank/DDBJ whole genome shotgun (WGS) entry which is preliminary data.</text>
</comment>